<evidence type="ECO:0000256" key="3">
    <source>
        <dbReference type="ARBA" id="ARBA00023163"/>
    </source>
</evidence>
<dbReference type="PANTHER" id="PTHR44846">
    <property type="entry name" value="MANNOSYL-D-GLYCERATE TRANSPORT/METABOLISM SYSTEM REPRESSOR MNGR-RELATED"/>
    <property type="match status" value="1"/>
</dbReference>
<dbReference type="InterPro" id="IPR009057">
    <property type="entry name" value="Homeodomain-like_sf"/>
</dbReference>
<name>A0ABP6SH82_9ACTN</name>
<evidence type="ECO:0000256" key="1">
    <source>
        <dbReference type="ARBA" id="ARBA00023015"/>
    </source>
</evidence>
<dbReference type="SUPFAM" id="SSF46689">
    <property type="entry name" value="Homeodomain-like"/>
    <property type="match status" value="1"/>
</dbReference>
<reference evidence="6" key="1">
    <citation type="journal article" date="2019" name="Int. J. Syst. Evol. Microbiol.">
        <title>The Global Catalogue of Microorganisms (GCM) 10K type strain sequencing project: providing services to taxonomists for standard genome sequencing and annotation.</title>
        <authorList>
            <consortium name="The Broad Institute Genomics Platform"/>
            <consortium name="The Broad Institute Genome Sequencing Center for Infectious Disease"/>
            <person name="Wu L."/>
            <person name="Ma J."/>
        </authorList>
    </citation>
    <scope>NUCLEOTIDE SEQUENCE [LARGE SCALE GENOMIC DNA]</scope>
    <source>
        <strain evidence="6">JCM 9651</strain>
    </source>
</reference>
<dbReference type="InterPro" id="IPR000524">
    <property type="entry name" value="Tscrpt_reg_HTH_GntR"/>
</dbReference>
<dbReference type="Gene3D" id="1.10.10.60">
    <property type="entry name" value="Homeodomain-like"/>
    <property type="match status" value="1"/>
</dbReference>
<gene>
    <name evidence="5" type="ORF">GCM10020367_45470</name>
</gene>
<dbReference type="PANTHER" id="PTHR44846:SF17">
    <property type="entry name" value="GNTR-FAMILY TRANSCRIPTIONAL REGULATOR"/>
    <property type="match status" value="1"/>
</dbReference>
<proteinExistence type="predicted"/>
<comment type="caution">
    <text evidence="5">The sequence shown here is derived from an EMBL/GenBank/DDBJ whole genome shotgun (WGS) entry which is preliminary data.</text>
</comment>
<dbReference type="InterPro" id="IPR036390">
    <property type="entry name" value="WH_DNA-bd_sf"/>
</dbReference>
<dbReference type="PROSITE" id="PS50949">
    <property type="entry name" value="HTH_GNTR"/>
    <property type="match status" value="1"/>
</dbReference>
<dbReference type="InterPro" id="IPR036271">
    <property type="entry name" value="Tet_transcr_reg_TetR-rel_C_sf"/>
</dbReference>
<dbReference type="InterPro" id="IPR004111">
    <property type="entry name" value="Repressor_TetR_C"/>
</dbReference>
<dbReference type="EMBL" id="BAAAYL010000001">
    <property type="protein sequence ID" value="GAA3375895.1"/>
    <property type="molecule type" value="Genomic_DNA"/>
</dbReference>
<feature type="domain" description="HTH gntR-type" evidence="4">
    <location>
        <begin position="15"/>
        <end position="83"/>
    </location>
</feature>
<evidence type="ECO:0000256" key="2">
    <source>
        <dbReference type="ARBA" id="ARBA00023125"/>
    </source>
</evidence>
<dbReference type="SUPFAM" id="SSF48498">
    <property type="entry name" value="Tetracyclin repressor-like, C-terminal domain"/>
    <property type="match status" value="1"/>
</dbReference>
<dbReference type="InterPro" id="IPR050679">
    <property type="entry name" value="Bact_HTH_transcr_reg"/>
</dbReference>
<dbReference type="Proteomes" id="UP001499990">
    <property type="component" value="Unassembled WGS sequence"/>
</dbReference>
<keyword evidence="3" id="KW-0804">Transcription</keyword>
<accession>A0ABP6SH82</accession>
<dbReference type="Pfam" id="PF00392">
    <property type="entry name" value="GntR"/>
    <property type="match status" value="1"/>
</dbReference>
<evidence type="ECO:0000313" key="5">
    <source>
        <dbReference type="EMBL" id="GAA3375895.1"/>
    </source>
</evidence>
<sequence>MPGGAQYAPAVTTIEPPYLRIASDIRRRIASGELAPGDLVPSTRRITQEWGVAMATATKALAALKKEGLVRAVPGVGTVVGDPGPAGRAAPAAGLTRDVVVATAMRIADAEGMAAVSLRRVATELSTSTLALTRHVRGSGELMWLMADVAFAEEEPDTTPDGWRAQLELSTRRMWRIFRRHPWLTQAMGSFTRPIPSANGMKHTEWVMRALSGLGLRPSQMMQIHLSLFAYVQGFALASGMESQARQDTGVSPEEWMALQDSRMRAIQSSGEYPVLTSLFMRDPGMDLELDTLFEFGLRRTLDGIAALLGELSV</sequence>
<evidence type="ECO:0000259" key="4">
    <source>
        <dbReference type="PROSITE" id="PS50949"/>
    </source>
</evidence>
<dbReference type="Gene3D" id="1.10.357.10">
    <property type="entry name" value="Tetracycline Repressor, domain 2"/>
    <property type="match status" value="1"/>
</dbReference>
<dbReference type="Pfam" id="PF02909">
    <property type="entry name" value="TetR_C_1"/>
    <property type="match status" value="1"/>
</dbReference>
<protein>
    <submittedName>
        <fullName evidence="5">TetR/AcrR family transcriptional regulator C-terminal domain-containing protein</fullName>
    </submittedName>
</protein>
<dbReference type="InterPro" id="IPR036388">
    <property type="entry name" value="WH-like_DNA-bd_sf"/>
</dbReference>
<organism evidence="5 6">
    <name type="scientific">Streptomyces sannanensis</name>
    <dbReference type="NCBI Taxonomy" id="285536"/>
    <lineage>
        <taxon>Bacteria</taxon>
        <taxon>Bacillati</taxon>
        <taxon>Actinomycetota</taxon>
        <taxon>Actinomycetes</taxon>
        <taxon>Kitasatosporales</taxon>
        <taxon>Streptomycetaceae</taxon>
        <taxon>Streptomyces</taxon>
    </lineage>
</organism>
<evidence type="ECO:0000313" key="6">
    <source>
        <dbReference type="Proteomes" id="UP001499990"/>
    </source>
</evidence>
<dbReference type="Gene3D" id="1.10.10.10">
    <property type="entry name" value="Winged helix-like DNA-binding domain superfamily/Winged helix DNA-binding domain"/>
    <property type="match status" value="1"/>
</dbReference>
<keyword evidence="2" id="KW-0238">DNA-binding</keyword>
<keyword evidence="6" id="KW-1185">Reference proteome</keyword>
<dbReference type="SUPFAM" id="SSF46785">
    <property type="entry name" value="Winged helix' DNA-binding domain"/>
    <property type="match status" value="1"/>
</dbReference>
<keyword evidence="1" id="KW-0805">Transcription regulation</keyword>
<dbReference type="SMART" id="SM00345">
    <property type="entry name" value="HTH_GNTR"/>
    <property type="match status" value="1"/>
</dbReference>